<evidence type="ECO:0000313" key="2">
    <source>
        <dbReference type="EMBL" id="APO77264.1"/>
    </source>
</evidence>
<geneLocation type="plasmid" evidence="3">
    <name>prsp8c3a</name>
</geneLocation>
<evidence type="ECO:0000313" key="3">
    <source>
        <dbReference type="Proteomes" id="UP000185109"/>
    </source>
</evidence>
<dbReference type="AlphaFoldDB" id="A0A1L5PAW5"/>
<dbReference type="EMBL" id="CP017242">
    <property type="protein sequence ID" value="APO77264.1"/>
    <property type="molecule type" value="Genomic_DNA"/>
</dbReference>
<keyword evidence="2" id="KW-0614">Plasmid</keyword>
<gene>
    <name evidence="2" type="ORF">AM571_PA00386</name>
</gene>
<organism evidence="2 3">
    <name type="scientific">Rhizobium etli 8C-3</name>
    <dbReference type="NCBI Taxonomy" id="538025"/>
    <lineage>
        <taxon>Bacteria</taxon>
        <taxon>Pseudomonadati</taxon>
        <taxon>Pseudomonadota</taxon>
        <taxon>Alphaproteobacteria</taxon>
        <taxon>Hyphomicrobiales</taxon>
        <taxon>Rhizobiaceae</taxon>
        <taxon>Rhizobium/Agrobacterium group</taxon>
        <taxon>Rhizobium</taxon>
    </lineage>
</organism>
<feature type="compositionally biased region" description="Polar residues" evidence="1">
    <location>
        <begin position="60"/>
        <end position="69"/>
    </location>
</feature>
<feature type="region of interest" description="Disordered" evidence="1">
    <location>
        <begin position="47"/>
        <end position="69"/>
    </location>
</feature>
<proteinExistence type="predicted"/>
<evidence type="ECO:0000256" key="1">
    <source>
        <dbReference type="SAM" id="MobiDB-lite"/>
    </source>
</evidence>
<dbReference type="Proteomes" id="UP000185109">
    <property type="component" value="Plasmid pRsp8C3a"/>
</dbReference>
<reference evidence="2 3" key="1">
    <citation type="submission" date="2016-09" db="EMBL/GenBank/DDBJ databases">
        <title>The complete genome sequences of Rhizobium gallicum, symbiovars gallicum and phaseoli, symbionts associated to common bean (Phaseolus vulgaris).</title>
        <authorList>
            <person name="Bustos P."/>
            <person name="Santamaria R.I."/>
            <person name="Perez-Carrascal O.M."/>
            <person name="Juarez S."/>
            <person name="Lozano L."/>
            <person name="Martinez-Flores I."/>
            <person name="Martinez-Romero E."/>
            <person name="Cevallos M."/>
            <person name="Romero D."/>
            <person name="Davila G."/>
            <person name="Gonzalez V."/>
        </authorList>
    </citation>
    <scope>NUCLEOTIDE SEQUENCE [LARGE SCALE GENOMIC DNA]</scope>
    <source>
        <strain evidence="2 3">8C-3</strain>
        <plasmid evidence="3">Plasmid prsp8c3a</plasmid>
    </source>
</reference>
<protein>
    <submittedName>
        <fullName evidence="2">Uncharacterized protein</fullName>
    </submittedName>
</protein>
<accession>A0A1L5PAW5</accession>
<name>A0A1L5PAW5_RHIET</name>
<sequence length="69" mass="7672">MAVAKTGDDRTAPVEAGMKWRAAGRNFVAARGMAAKPSGEESFGWLLREERRSRSPVRHASSSPRMERR</sequence>